<feature type="compositionally biased region" description="Basic and acidic residues" evidence="8">
    <location>
        <begin position="1"/>
        <end position="19"/>
    </location>
</feature>
<feature type="transmembrane region" description="Helical" evidence="9">
    <location>
        <begin position="387"/>
        <end position="407"/>
    </location>
</feature>
<reference evidence="11 12" key="1">
    <citation type="journal article" date="2013" name="BMC Genomics">
        <title>Genomics-driven discovery of the pneumocandin biosynthetic gene cluster in the fungus Glarea lozoyensis.</title>
        <authorList>
            <person name="Chen L."/>
            <person name="Yue Q."/>
            <person name="Zhang X."/>
            <person name="Xiang M."/>
            <person name="Wang C."/>
            <person name="Li S."/>
            <person name="Che Y."/>
            <person name="Ortiz-Lopez F.J."/>
            <person name="Bills G.F."/>
            <person name="Liu X."/>
            <person name="An Z."/>
        </authorList>
    </citation>
    <scope>NUCLEOTIDE SEQUENCE [LARGE SCALE GENOMIC DNA]</scope>
    <source>
        <strain evidence="12">ATCC 20868 / MF5171</strain>
    </source>
</reference>
<dbReference type="InterPro" id="IPR036259">
    <property type="entry name" value="MFS_trans_sf"/>
</dbReference>
<keyword evidence="4 9" id="KW-0812">Transmembrane</keyword>
<dbReference type="EMBL" id="KE145370">
    <property type="protein sequence ID" value="EPE26623.1"/>
    <property type="molecule type" value="Genomic_DNA"/>
</dbReference>
<evidence type="ECO:0000256" key="5">
    <source>
        <dbReference type="ARBA" id="ARBA00022989"/>
    </source>
</evidence>
<organism evidence="11 12">
    <name type="scientific">Glarea lozoyensis (strain ATCC 20868 / MF5171)</name>
    <dbReference type="NCBI Taxonomy" id="1116229"/>
    <lineage>
        <taxon>Eukaryota</taxon>
        <taxon>Fungi</taxon>
        <taxon>Dikarya</taxon>
        <taxon>Ascomycota</taxon>
        <taxon>Pezizomycotina</taxon>
        <taxon>Leotiomycetes</taxon>
        <taxon>Helotiales</taxon>
        <taxon>Helotiaceae</taxon>
        <taxon>Glarea</taxon>
    </lineage>
</organism>
<dbReference type="Pfam" id="PF07690">
    <property type="entry name" value="MFS_1"/>
    <property type="match status" value="1"/>
</dbReference>
<comment type="subcellular location">
    <subcellularLocation>
        <location evidence="1">Cell membrane</location>
        <topology evidence="1">Multi-pass membrane protein</topology>
    </subcellularLocation>
</comment>
<dbReference type="PANTHER" id="PTHR43791:SF43">
    <property type="entry name" value="MAJOR FACILITATOR SUPERFAMILY (MFS) PROFILE DOMAIN-CONTAINING PROTEIN"/>
    <property type="match status" value="1"/>
</dbReference>
<dbReference type="KEGG" id="glz:GLAREA_02536"/>
<feature type="transmembrane region" description="Helical" evidence="9">
    <location>
        <begin position="189"/>
        <end position="211"/>
    </location>
</feature>
<feature type="transmembrane region" description="Helical" evidence="9">
    <location>
        <begin position="329"/>
        <end position="352"/>
    </location>
</feature>
<evidence type="ECO:0000256" key="1">
    <source>
        <dbReference type="ARBA" id="ARBA00004651"/>
    </source>
</evidence>
<feature type="transmembrane region" description="Helical" evidence="9">
    <location>
        <begin position="292"/>
        <end position="309"/>
    </location>
</feature>
<feature type="domain" description="Major facilitator superfamily (MFS) profile" evidence="10">
    <location>
        <begin position="63"/>
        <end position="480"/>
    </location>
</feature>
<evidence type="ECO:0000313" key="12">
    <source>
        <dbReference type="Proteomes" id="UP000016922"/>
    </source>
</evidence>
<evidence type="ECO:0000313" key="11">
    <source>
        <dbReference type="EMBL" id="EPE26623.1"/>
    </source>
</evidence>
<accession>S3DJ96</accession>
<feature type="transmembrane region" description="Helical" evidence="9">
    <location>
        <begin position="359"/>
        <end position="381"/>
    </location>
</feature>
<dbReference type="AlphaFoldDB" id="S3DJ96"/>
<evidence type="ECO:0000256" key="9">
    <source>
        <dbReference type="SAM" id="Phobius"/>
    </source>
</evidence>
<feature type="transmembrane region" description="Helical" evidence="9">
    <location>
        <begin position="419"/>
        <end position="441"/>
    </location>
</feature>
<keyword evidence="2" id="KW-0813">Transport</keyword>
<dbReference type="Proteomes" id="UP000016922">
    <property type="component" value="Unassembled WGS sequence"/>
</dbReference>
<proteinExistence type="inferred from homology"/>
<feature type="region of interest" description="Disordered" evidence="8">
    <location>
        <begin position="1"/>
        <end position="29"/>
    </location>
</feature>
<evidence type="ECO:0000256" key="3">
    <source>
        <dbReference type="ARBA" id="ARBA00022475"/>
    </source>
</evidence>
<gene>
    <name evidence="11" type="ORF">GLAREA_02536</name>
</gene>
<dbReference type="InterPro" id="IPR011701">
    <property type="entry name" value="MFS"/>
</dbReference>
<name>S3DJ96_GLAL2</name>
<keyword evidence="5 9" id="KW-1133">Transmembrane helix</keyword>
<dbReference type="PANTHER" id="PTHR43791">
    <property type="entry name" value="PERMEASE-RELATED"/>
    <property type="match status" value="1"/>
</dbReference>
<keyword evidence="12" id="KW-1185">Reference proteome</keyword>
<sequence length="497" mass="55686">MSDDKDSKGVEVRDSKAISDTDSSNVDSPKQLEKAPWWAIFWDNDPNREVGERKFLHKLDMYLLTILSLGYFIKNLDQTNIANAYVSGMKEDLKMNGNEVNLIDVAWTVGYVIGQLPSQVILTKVRPSVWIPCCELVWTILTFCLAAATTSKQVIAIRFLVGLAESIFYPAAHFLIGSWYKPSELGKRACIFHASSAAAGMFSGYLQAAVYKGLNGVHGKAGWQWLFIMDGVISIPICLLGFFLIPDLPENSRAFYLTKDHRELAKTRMETIGRAPRKKLGWSIIKRVFTRWHVYALSVLYIIFINSSYSSSVNPFSLWLKSKKYSVSLINIIPTGQSAVQLVTTVSFAIVSDYFRNRAAVMSFAACFGLFSALVLAIWNIPVGLKWFAFFIPRAGVVYGPLAMSWANEICSGDAEERAMVLGIMNAGGYAFNAWLPLLTFPARDSPRFRKGFIWSTCAYSAQIGMVGIVAWLWRWEKTKSKIVVEEEPAIRDVADI</sequence>
<dbReference type="GO" id="GO:0022857">
    <property type="term" value="F:transmembrane transporter activity"/>
    <property type="evidence" value="ECO:0007669"/>
    <property type="project" value="InterPro"/>
</dbReference>
<dbReference type="OMA" id="FGRWHVY"/>
<dbReference type="OrthoDB" id="3639251at2759"/>
<dbReference type="SUPFAM" id="SSF103473">
    <property type="entry name" value="MFS general substrate transporter"/>
    <property type="match status" value="1"/>
</dbReference>
<evidence type="ECO:0000256" key="2">
    <source>
        <dbReference type="ARBA" id="ARBA00022448"/>
    </source>
</evidence>
<dbReference type="FunFam" id="1.20.1250.20:FF:000386">
    <property type="entry name" value="MFS general substrate transporter"/>
    <property type="match status" value="1"/>
</dbReference>
<evidence type="ECO:0000256" key="4">
    <source>
        <dbReference type="ARBA" id="ARBA00022692"/>
    </source>
</evidence>
<dbReference type="Gene3D" id="1.20.1250.20">
    <property type="entry name" value="MFS general substrate transporter like domains"/>
    <property type="match status" value="2"/>
</dbReference>
<comment type="similarity">
    <text evidence="7">Belongs to the major facilitator superfamily. Allantoate permease family.</text>
</comment>
<dbReference type="eggNOG" id="KOG2533">
    <property type="taxonomic scope" value="Eukaryota"/>
</dbReference>
<keyword evidence="6 9" id="KW-0472">Membrane</keyword>
<evidence type="ECO:0000256" key="7">
    <source>
        <dbReference type="ARBA" id="ARBA00037968"/>
    </source>
</evidence>
<keyword evidence="3" id="KW-1003">Cell membrane</keyword>
<dbReference type="InterPro" id="IPR020846">
    <property type="entry name" value="MFS_dom"/>
</dbReference>
<dbReference type="FunFam" id="1.20.1250.20:FF:000065">
    <property type="entry name" value="Putative MFS pantothenate transporter"/>
    <property type="match status" value="1"/>
</dbReference>
<dbReference type="GeneID" id="19461593"/>
<evidence type="ECO:0000259" key="10">
    <source>
        <dbReference type="PROSITE" id="PS50850"/>
    </source>
</evidence>
<feature type="transmembrane region" description="Helical" evidence="9">
    <location>
        <begin position="155"/>
        <end position="177"/>
    </location>
</feature>
<evidence type="ECO:0000256" key="8">
    <source>
        <dbReference type="SAM" id="MobiDB-lite"/>
    </source>
</evidence>
<dbReference type="RefSeq" id="XP_008085813.1">
    <property type="nucleotide sequence ID" value="XM_008087622.1"/>
</dbReference>
<feature type="transmembrane region" description="Helical" evidence="9">
    <location>
        <begin position="223"/>
        <end position="245"/>
    </location>
</feature>
<dbReference type="PROSITE" id="PS50850">
    <property type="entry name" value="MFS"/>
    <property type="match status" value="1"/>
</dbReference>
<dbReference type="HOGENOM" id="CLU_001265_4_2_1"/>
<protein>
    <submittedName>
        <fullName evidence="11">MFS general substrate transporter</fullName>
    </submittedName>
</protein>
<evidence type="ECO:0000256" key="6">
    <source>
        <dbReference type="ARBA" id="ARBA00023136"/>
    </source>
</evidence>
<dbReference type="GO" id="GO:0005886">
    <property type="term" value="C:plasma membrane"/>
    <property type="evidence" value="ECO:0007669"/>
    <property type="project" value="UniProtKB-SubCell"/>
</dbReference>
<feature type="transmembrane region" description="Helical" evidence="9">
    <location>
        <begin position="453"/>
        <end position="474"/>
    </location>
</feature>
<feature type="transmembrane region" description="Helical" evidence="9">
    <location>
        <begin position="129"/>
        <end position="149"/>
    </location>
</feature>